<evidence type="ECO:0000256" key="7">
    <source>
        <dbReference type="ARBA" id="ARBA00022801"/>
    </source>
</evidence>
<reference evidence="9 11" key="1">
    <citation type="journal article" date="2008" name="Science">
        <title>The Physcomitrella genome reveals evolutionary insights into the conquest of land by plants.</title>
        <authorList>
            <person name="Rensing S."/>
            <person name="Lang D."/>
            <person name="Zimmer A."/>
            <person name="Terry A."/>
            <person name="Salamov A."/>
            <person name="Shapiro H."/>
            <person name="Nishiyama T."/>
            <person name="Perroud P.-F."/>
            <person name="Lindquist E."/>
            <person name="Kamisugi Y."/>
            <person name="Tanahashi T."/>
            <person name="Sakakibara K."/>
            <person name="Fujita T."/>
            <person name="Oishi K."/>
            <person name="Shin-I T."/>
            <person name="Kuroki Y."/>
            <person name="Toyoda A."/>
            <person name="Suzuki Y."/>
            <person name="Hashimoto A."/>
            <person name="Yamaguchi K."/>
            <person name="Sugano A."/>
            <person name="Kohara Y."/>
            <person name="Fujiyama A."/>
            <person name="Anterola A."/>
            <person name="Aoki S."/>
            <person name="Ashton N."/>
            <person name="Barbazuk W.B."/>
            <person name="Barker E."/>
            <person name="Bennetzen J."/>
            <person name="Bezanilla M."/>
            <person name="Blankenship R."/>
            <person name="Cho S.H."/>
            <person name="Dutcher S."/>
            <person name="Estelle M."/>
            <person name="Fawcett J.A."/>
            <person name="Gundlach H."/>
            <person name="Hanada K."/>
            <person name="Heyl A."/>
            <person name="Hicks K.A."/>
            <person name="Hugh J."/>
            <person name="Lohr M."/>
            <person name="Mayer K."/>
            <person name="Melkozernov A."/>
            <person name="Murata T."/>
            <person name="Nelson D."/>
            <person name="Pils B."/>
            <person name="Prigge M."/>
            <person name="Reiss B."/>
            <person name="Renner T."/>
            <person name="Rombauts S."/>
            <person name="Rushton P."/>
            <person name="Sanderfoot A."/>
            <person name="Schween G."/>
            <person name="Shiu S.-H."/>
            <person name="Stueber K."/>
            <person name="Theodoulou F.L."/>
            <person name="Tu H."/>
            <person name="Van de Peer Y."/>
            <person name="Verrier P.J."/>
            <person name="Waters E."/>
            <person name="Wood A."/>
            <person name="Yang L."/>
            <person name="Cove D."/>
            <person name="Cuming A."/>
            <person name="Hasebe M."/>
            <person name="Lucas S."/>
            <person name="Mishler D.B."/>
            <person name="Reski R."/>
            <person name="Grigoriev I."/>
            <person name="Quatrano R.S."/>
            <person name="Boore J.L."/>
        </authorList>
    </citation>
    <scope>NUCLEOTIDE SEQUENCE [LARGE SCALE GENOMIC DNA]</scope>
    <source>
        <strain evidence="10 11">cv. Gransden 2004</strain>
    </source>
</reference>
<dbReference type="AlphaFoldDB" id="A0A2K1J1S8"/>
<comment type="similarity">
    <text evidence="3">Belongs to the peptidase M17 family.</text>
</comment>
<dbReference type="PaxDb" id="3218-PP1S33_172V6.1"/>
<evidence type="ECO:0000256" key="3">
    <source>
        <dbReference type="ARBA" id="ARBA00009528"/>
    </source>
</evidence>
<evidence type="ECO:0000313" key="9">
    <source>
        <dbReference type="EMBL" id="PNR35477.1"/>
    </source>
</evidence>
<dbReference type="GO" id="GO:0070006">
    <property type="term" value="F:metalloaminopeptidase activity"/>
    <property type="evidence" value="ECO:0007669"/>
    <property type="project" value="InterPro"/>
</dbReference>
<keyword evidence="5" id="KW-0031">Aminopeptidase</keyword>
<dbReference type="Pfam" id="PF00883">
    <property type="entry name" value="Peptidase_M17"/>
    <property type="match status" value="1"/>
</dbReference>
<dbReference type="HAMAP" id="MF_00181">
    <property type="entry name" value="Cytosol_peptidase_M17"/>
    <property type="match status" value="1"/>
</dbReference>
<dbReference type="InterPro" id="IPR000819">
    <property type="entry name" value="Peptidase_M17_C"/>
</dbReference>
<dbReference type="InterPro" id="IPR008283">
    <property type="entry name" value="Peptidase_M17_N"/>
</dbReference>
<dbReference type="GO" id="GO:0005737">
    <property type="term" value="C:cytoplasm"/>
    <property type="evidence" value="ECO:0000318"/>
    <property type="project" value="GO_Central"/>
</dbReference>
<comment type="catalytic activity">
    <reaction evidence="2">
        <text>Release of N-terminal proline from a peptide.</text>
        <dbReference type="EC" id="3.4.11.5"/>
    </reaction>
</comment>
<reference evidence="9 11" key="2">
    <citation type="journal article" date="2018" name="Plant J.">
        <title>The Physcomitrella patens chromosome-scale assembly reveals moss genome structure and evolution.</title>
        <authorList>
            <person name="Lang D."/>
            <person name="Ullrich K.K."/>
            <person name="Murat F."/>
            <person name="Fuchs J."/>
            <person name="Jenkins J."/>
            <person name="Haas F.B."/>
            <person name="Piednoel M."/>
            <person name="Gundlach H."/>
            <person name="Van Bel M."/>
            <person name="Meyberg R."/>
            <person name="Vives C."/>
            <person name="Morata J."/>
            <person name="Symeonidi A."/>
            <person name="Hiss M."/>
            <person name="Muchero W."/>
            <person name="Kamisugi Y."/>
            <person name="Saleh O."/>
            <person name="Blanc G."/>
            <person name="Decker E.L."/>
            <person name="van Gessel N."/>
            <person name="Grimwood J."/>
            <person name="Hayes R.D."/>
            <person name="Graham S.W."/>
            <person name="Gunter L.E."/>
            <person name="McDaniel S.F."/>
            <person name="Hoernstein S.N.W."/>
            <person name="Larsson A."/>
            <person name="Li F.W."/>
            <person name="Perroud P.F."/>
            <person name="Phillips J."/>
            <person name="Ranjan P."/>
            <person name="Rokshar D.S."/>
            <person name="Rothfels C.J."/>
            <person name="Schneider L."/>
            <person name="Shu S."/>
            <person name="Stevenson D.W."/>
            <person name="Thummler F."/>
            <person name="Tillich M."/>
            <person name="Villarreal Aguilar J.C."/>
            <person name="Widiez T."/>
            <person name="Wong G.K."/>
            <person name="Wymore A."/>
            <person name="Zhang Y."/>
            <person name="Zimmer A.D."/>
            <person name="Quatrano R.S."/>
            <person name="Mayer K.F.X."/>
            <person name="Goodstein D."/>
            <person name="Casacuberta J.M."/>
            <person name="Vandepoele K."/>
            <person name="Reski R."/>
            <person name="Cuming A.C."/>
            <person name="Tuskan G.A."/>
            <person name="Maumus F."/>
            <person name="Salse J."/>
            <person name="Schmutz J."/>
            <person name="Rensing S.A."/>
        </authorList>
    </citation>
    <scope>NUCLEOTIDE SEQUENCE [LARGE SCALE GENOMIC DNA]</scope>
    <source>
        <strain evidence="10 11">cv. Gransden 2004</strain>
    </source>
</reference>
<evidence type="ECO:0000313" key="10">
    <source>
        <dbReference type="EnsemblPlants" id="PAC:32981760.CDS.1"/>
    </source>
</evidence>
<dbReference type="Gramene" id="Pp3c18_20510V3.1">
    <property type="protein sequence ID" value="PAC:32981760.CDS.1"/>
    <property type="gene ID" value="Pp3c18_20510"/>
</dbReference>
<dbReference type="OrthoDB" id="412814at2759"/>
<dbReference type="EMBL" id="ABEU02000018">
    <property type="protein sequence ID" value="PNR35477.1"/>
    <property type="molecule type" value="Genomic_DNA"/>
</dbReference>
<evidence type="ECO:0000259" key="8">
    <source>
        <dbReference type="PROSITE" id="PS00631"/>
    </source>
</evidence>
<dbReference type="OMA" id="DSPANQM"/>
<dbReference type="FunCoup" id="A0A2K1J1S8">
    <property type="interactions" value="2860"/>
</dbReference>
<evidence type="ECO:0000256" key="2">
    <source>
        <dbReference type="ARBA" id="ARBA00001585"/>
    </source>
</evidence>
<evidence type="ECO:0000256" key="5">
    <source>
        <dbReference type="ARBA" id="ARBA00022438"/>
    </source>
</evidence>
<dbReference type="Proteomes" id="UP000006727">
    <property type="component" value="Chromosome 18"/>
</dbReference>
<dbReference type="Gene3D" id="3.40.220.10">
    <property type="entry name" value="Leucine Aminopeptidase, subunit E, domain 1"/>
    <property type="match status" value="1"/>
</dbReference>
<dbReference type="KEGG" id="ppp:112295126"/>
<dbReference type="SUPFAM" id="SSF52949">
    <property type="entry name" value="Macro domain-like"/>
    <property type="match status" value="1"/>
</dbReference>
<dbReference type="GO" id="GO:0008233">
    <property type="term" value="F:peptidase activity"/>
    <property type="evidence" value="ECO:0000318"/>
    <property type="project" value="GO_Central"/>
</dbReference>
<comment type="subunit">
    <text evidence="4">Homohexamer (dimer of homotrimers).</text>
</comment>
<sequence length="623" mass="64641">MGVLGLLFCPRPPHRSSLAAFVRYLPALSQPAPATASATAIACPSFPPSLRPVLDNGLICGPAVVANVLSGRRTLLGGRKGSATLDLTRTRGASTLAKAMVSEVGLTKTATPVVPEIAVKSSGLEVANWGGDLLVLGVFEGCATKSEDGKFSNSELEALDALVGGLLSVVASEEEFTGKSGQSTFHRVIGCGFKRVGLVGLGKSDKVETNSKVWRSLGESIATAAAAAHSGSAAVVVVDAGSLSDAVKKTAASMIATGVMLGSFEDMRFKSDFKKPQLKDLELFGLGSDADLEAQLAQTIQQCTGVILAKQLVNAPPNVLLPSVMACEAEAIAAAHGDVMTCKILEKEECEKLGMGAYLGVSAASTNPPKFIHLCYSPLGAVTTKLAIVGKGLTFDSGGYNLKTGPGCMIELMKFDMGGAAAVLGAAKAIAAIKPEGVEVNFVVAACENMISGGGMRPGDILTASNGKTIEVNNTDAEGRLTLADALVYANNLKVDKIVDLATLTGACIIALGNDIGGMFTPNDELAQELTEASKKGGEKFWRMPMEDSYFEMLKSNIADMVNTGGRAGGSIIASLFLKQFVDENIPWAHLDIAGPVWKDKTGGTGFAVATLVEWVVKHKKLS</sequence>
<keyword evidence="6" id="KW-0645">Protease</keyword>
<dbReference type="Gramene" id="Pp3c18_20510V3.2">
    <property type="protein sequence ID" value="PAC:32981761.CDS.1"/>
    <property type="gene ID" value="Pp3c18_20510"/>
</dbReference>
<dbReference type="NCBIfam" id="NF002076">
    <property type="entry name" value="PRK00913.2-3"/>
    <property type="match status" value="1"/>
</dbReference>
<dbReference type="InterPro" id="IPR011356">
    <property type="entry name" value="Leucine_aapep/pepB"/>
</dbReference>
<dbReference type="PRINTS" id="PR00481">
    <property type="entry name" value="LAMNOPPTDASE"/>
</dbReference>
<keyword evidence="7" id="KW-0378">Hydrolase</keyword>
<keyword evidence="11" id="KW-1185">Reference proteome</keyword>
<dbReference type="Gene3D" id="3.40.630.10">
    <property type="entry name" value="Zn peptidases"/>
    <property type="match status" value="1"/>
</dbReference>
<reference evidence="10" key="3">
    <citation type="submission" date="2020-12" db="UniProtKB">
        <authorList>
            <consortium name="EnsemblPlants"/>
        </authorList>
    </citation>
    <scope>IDENTIFICATION</scope>
</reference>
<comment type="catalytic activity">
    <reaction evidence="1">
        <text>Release of an N-terminal amino acid, Xaa-|-Yaa-, in which Xaa is preferably Leu, but may be other amino acids including Pro although not Arg or Lys, and Yaa may be Pro. Amino acid amides and methyl esters are also readily hydrolyzed, but rates on arylamides are exceedingly low.</text>
        <dbReference type="EC" id="3.4.11.1"/>
    </reaction>
</comment>
<dbReference type="CDD" id="cd00433">
    <property type="entry name" value="Peptidase_M17"/>
    <property type="match status" value="1"/>
</dbReference>
<evidence type="ECO:0000313" key="11">
    <source>
        <dbReference type="Proteomes" id="UP000006727"/>
    </source>
</evidence>
<dbReference type="Pfam" id="PF02789">
    <property type="entry name" value="Peptidase_M17_N"/>
    <property type="match status" value="1"/>
</dbReference>
<dbReference type="InterPro" id="IPR043472">
    <property type="entry name" value="Macro_dom-like"/>
</dbReference>
<dbReference type="InterPro" id="IPR023042">
    <property type="entry name" value="Peptidase_M17_leu_NH2_pept"/>
</dbReference>
<organism evidence="9">
    <name type="scientific">Physcomitrium patens</name>
    <name type="common">Spreading-leaved earth moss</name>
    <name type="synonym">Physcomitrella patens</name>
    <dbReference type="NCBI Taxonomy" id="3218"/>
    <lineage>
        <taxon>Eukaryota</taxon>
        <taxon>Viridiplantae</taxon>
        <taxon>Streptophyta</taxon>
        <taxon>Embryophyta</taxon>
        <taxon>Bryophyta</taxon>
        <taxon>Bryophytina</taxon>
        <taxon>Bryopsida</taxon>
        <taxon>Funariidae</taxon>
        <taxon>Funariales</taxon>
        <taxon>Funariaceae</taxon>
        <taxon>Physcomitrium</taxon>
    </lineage>
</organism>
<feature type="domain" description="Cytosol aminopeptidase" evidence="8">
    <location>
        <begin position="474"/>
        <end position="481"/>
    </location>
</feature>
<dbReference type="GO" id="GO:0030145">
    <property type="term" value="F:manganese ion binding"/>
    <property type="evidence" value="ECO:0007669"/>
    <property type="project" value="InterPro"/>
</dbReference>
<dbReference type="EnsemblPlants" id="Pp3c18_20510V3.2">
    <property type="protein sequence ID" value="PAC:32981761.CDS.1"/>
    <property type="gene ID" value="Pp3c18_20510"/>
</dbReference>
<dbReference type="STRING" id="3218.A0A2K1J1S8"/>
<protein>
    <recommendedName>
        <fullName evidence="8">Cytosol aminopeptidase domain-containing protein</fullName>
    </recommendedName>
</protein>
<evidence type="ECO:0000256" key="1">
    <source>
        <dbReference type="ARBA" id="ARBA00000135"/>
    </source>
</evidence>
<dbReference type="EnsemblPlants" id="Pp3c18_20510V3.1">
    <property type="protein sequence ID" value="PAC:32981760.CDS.1"/>
    <property type="gene ID" value="Pp3c18_20510"/>
</dbReference>
<accession>A0A2K1J1S8</accession>
<evidence type="ECO:0000256" key="4">
    <source>
        <dbReference type="ARBA" id="ARBA00011867"/>
    </source>
</evidence>
<proteinExistence type="inferred from homology"/>
<dbReference type="PROSITE" id="PS00631">
    <property type="entry name" value="CYTOSOL_AP"/>
    <property type="match status" value="1"/>
</dbReference>
<dbReference type="GO" id="GO:0006508">
    <property type="term" value="P:proteolysis"/>
    <property type="evidence" value="ECO:0000318"/>
    <property type="project" value="GO_Central"/>
</dbReference>
<name>A0A2K1J1S8_PHYPA</name>
<dbReference type="RefSeq" id="XP_024402104.1">
    <property type="nucleotide sequence ID" value="XM_024546336.2"/>
</dbReference>
<evidence type="ECO:0000256" key="6">
    <source>
        <dbReference type="ARBA" id="ARBA00022670"/>
    </source>
</evidence>
<gene>
    <name evidence="10" type="primary">LOC112295126</name>
    <name evidence="9" type="ORF">PHYPA_023377</name>
</gene>
<dbReference type="PANTHER" id="PTHR11963">
    <property type="entry name" value="LEUCINE AMINOPEPTIDASE-RELATED"/>
    <property type="match status" value="1"/>
</dbReference>
<dbReference type="SUPFAM" id="SSF53187">
    <property type="entry name" value="Zn-dependent exopeptidases"/>
    <property type="match status" value="1"/>
</dbReference>
<dbReference type="GeneID" id="112295126"/>
<dbReference type="PANTHER" id="PTHR11963:SF23">
    <property type="entry name" value="CYTOSOL AMINOPEPTIDASE"/>
    <property type="match status" value="1"/>
</dbReference>